<keyword evidence="1" id="KW-0378">Hydrolase</keyword>
<dbReference type="FunFam" id="3.40.720.10:FF:000052">
    <property type="entry name" value="Phosphatidylglycerol specific phospholipase, putative"/>
    <property type="match status" value="1"/>
</dbReference>
<evidence type="ECO:0000313" key="4">
    <source>
        <dbReference type="Proteomes" id="UP000258309"/>
    </source>
</evidence>
<keyword evidence="2" id="KW-0732">Signal</keyword>
<dbReference type="GO" id="GO:0009395">
    <property type="term" value="P:phospholipid catabolic process"/>
    <property type="evidence" value="ECO:0007669"/>
    <property type="project" value="TreeGrafter"/>
</dbReference>
<dbReference type="OrthoDB" id="5135119at2759"/>
<feature type="chain" id="PRO_5017747188" description="Phospholipase C" evidence="2">
    <location>
        <begin position="19"/>
        <end position="529"/>
    </location>
</feature>
<dbReference type="Gene3D" id="3.40.720.10">
    <property type="entry name" value="Alkaline Phosphatase, subunit A"/>
    <property type="match status" value="1"/>
</dbReference>
<dbReference type="PANTHER" id="PTHR31956">
    <property type="entry name" value="NON-SPECIFIC PHOSPHOLIPASE C4-RELATED"/>
    <property type="match status" value="1"/>
</dbReference>
<dbReference type="STRING" id="5539.A0A3E2HE67"/>
<dbReference type="InterPro" id="IPR017850">
    <property type="entry name" value="Alkaline_phosphatase_core_sf"/>
</dbReference>
<evidence type="ECO:0000256" key="2">
    <source>
        <dbReference type="SAM" id="SignalP"/>
    </source>
</evidence>
<protein>
    <recommendedName>
        <fullName evidence="5">Phospholipase C</fullName>
    </recommendedName>
</protein>
<organism evidence="3 4">
    <name type="scientific">Scytalidium lignicola</name>
    <name type="common">Hyphomycete</name>
    <dbReference type="NCBI Taxonomy" id="5539"/>
    <lineage>
        <taxon>Eukaryota</taxon>
        <taxon>Fungi</taxon>
        <taxon>Dikarya</taxon>
        <taxon>Ascomycota</taxon>
        <taxon>Pezizomycotina</taxon>
        <taxon>Leotiomycetes</taxon>
        <taxon>Leotiomycetes incertae sedis</taxon>
        <taxon>Scytalidium</taxon>
    </lineage>
</organism>
<dbReference type="EMBL" id="NCSJ02000070">
    <property type="protein sequence ID" value="RFU31706.1"/>
    <property type="molecule type" value="Genomic_DNA"/>
</dbReference>
<dbReference type="AlphaFoldDB" id="A0A3E2HE67"/>
<gene>
    <name evidence="3" type="ORF">B7463_g4635</name>
</gene>
<name>A0A3E2HE67_SCYLI</name>
<sequence>MHSTALVGMLAFAAAATAQPLTPGSPASIQNMKDKIKNVIFLCMENRSVDNLLGGQTQKGLENPINNGPYCNPYNVTDLSAGFFCSEPKDFDSVTNDPSHAVTGNNMEFYGQWTPDNTAIAEGRLLPNNQGFITEQIHNYGSKTNITELAMQVMNYYTEDEVPVLTSMVQNFLTFNHWHSDFAGHPWPCTNLGTDYNYGFNYTSIFEAVTEAGHTWKNYWDTAGGTGPEAKAYTWTLESNNTDLVVPMTQFYTDALAGDLPTFSYLNPSCCGVGTTSMHDSGLVSDGEAFIKKVYDSLRAGPQWDNSLLIITFDETGGFHDHVAPSLAPRPDNLTYSEAAPNGIEYTYEFNRLGGRVPTWLISPWITEGAVEQFGTNSMGDTVSYCATSVLRTLGYLWDFSPFNPRVEWAPSFDHLIQTESRSDVISTLPTAITFANPSIIPTTSFLPSSTPSTTFSTSITTPTVIAPDCSHDNCLRAAIRGSASFTAFCGTYTTMLPSPTVLIPSYLDNCKADATRISSACSCLVTSS</sequence>
<dbReference type="InterPro" id="IPR007312">
    <property type="entry name" value="Phosphoesterase"/>
</dbReference>
<reference evidence="3 4" key="1">
    <citation type="submission" date="2018-05" db="EMBL/GenBank/DDBJ databases">
        <title>Draft genome sequence of Scytalidium lignicola DSM 105466, a ubiquitous saprotrophic fungus.</title>
        <authorList>
            <person name="Buettner E."/>
            <person name="Gebauer A.M."/>
            <person name="Hofrichter M."/>
            <person name="Liers C."/>
            <person name="Kellner H."/>
        </authorList>
    </citation>
    <scope>NUCLEOTIDE SEQUENCE [LARGE SCALE GENOMIC DNA]</scope>
    <source>
        <strain evidence="3 4">DSM 105466</strain>
    </source>
</reference>
<feature type="non-terminal residue" evidence="3">
    <location>
        <position position="529"/>
    </location>
</feature>
<evidence type="ECO:0008006" key="5">
    <source>
        <dbReference type="Google" id="ProtNLM"/>
    </source>
</evidence>
<evidence type="ECO:0000256" key="1">
    <source>
        <dbReference type="ARBA" id="ARBA00022801"/>
    </source>
</evidence>
<feature type="signal peptide" evidence="2">
    <location>
        <begin position="1"/>
        <end position="18"/>
    </location>
</feature>
<accession>A0A3E2HE67</accession>
<dbReference type="Proteomes" id="UP000258309">
    <property type="component" value="Unassembled WGS sequence"/>
</dbReference>
<evidence type="ECO:0000313" key="3">
    <source>
        <dbReference type="EMBL" id="RFU31706.1"/>
    </source>
</evidence>
<comment type="caution">
    <text evidence="3">The sequence shown here is derived from an EMBL/GenBank/DDBJ whole genome shotgun (WGS) entry which is preliminary data.</text>
</comment>
<feature type="non-terminal residue" evidence="3">
    <location>
        <position position="1"/>
    </location>
</feature>
<dbReference type="PANTHER" id="PTHR31956:SF24">
    <property type="entry name" value="PHOSPHOESTERASE SUPERFAMILY PROTEIN (AFU_ORTHOLOGUE AFUA_1G17590)"/>
    <property type="match status" value="1"/>
</dbReference>
<dbReference type="GO" id="GO:0016788">
    <property type="term" value="F:hydrolase activity, acting on ester bonds"/>
    <property type="evidence" value="ECO:0007669"/>
    <property type="project" value="InterPro"/>
</dbReference>
<dbReference type="Pfam" id="PF04185">
    <property type="entry name" value="Phosphoesterase"/>
    <property type="match status" value="1"/>
</dbReference>
<dbReference type="OMA" id="QVFGQPW"/>
<keyword evidence="4" id="KW-1185">Reference proteome</keyword>
<proteinExistence type="predicted"/>